<evidence type="ECO:0000313" key="3">
    <source>
        <dbReference type="Proteomes" id="UP000824145"/>
    </source>
</evidence>
<keyword evidence="1" id="KW-0732">Signal</keyword>
<evidence type="ECO:0000313" key="2">
    <source>
        <dbReference type="EMBL" id="HIU63280.1"/>
    </source>
</evidence>
<evidence type="ECO:0000256" key="1">
    <source>
        <dbReference type="SAM" id="SignalP"/>
    </source>
</evidence>
<name>A0A9D1MMK6_9FIRM</name>
<evidence type="ECO:0008006" key="4">
    <source>
        <dbReference type="Google" id="ProtNLM"/>
    </source>
</evidence>
<feature type="signal peptide" evidence="1">
    <location>
        <begin position="1"/>
        <end position="22"/>
    </location>
</feature>
<gene>
    <name evidence="2" type="ORF">IAB07_05895</name>
</gene>
<comment type="caution">
    <text evidence="2">The sequence shown here is derived from an EMBL/GenBank/DDBJ whole genome shotgun (WGS) entry which is preliminary data.</text>
</comment>
<dbReference type="EMBL" id="DVNJ01000031">
    <property type="protein sequence ID" value="HIU63280.1"/>
    <property type="molecule type" value="Genomic_DNA"/>
</dbReference>
<reference evidence="2" key="2">
    <citation type="journal article" date="2021" name="PeerJ">
        <title>Extensive microbial diversity within the chicken gut microbiome revealed by metagenomics and culture.</title>
        <authorList>
            <person name="Gilroy R."/>
            <person name="Ravi A."/>
            <person name="Getino M."/>
            <person name="Pursley I."/>
            <person name="Horton D.L."/>
            <person name="Alikhan N.F."/>
            <person name="Baker D."/>
            <person name="Gharbi K."/>
            <person name="Hall N."/>
            <person name="Watson M."/>
            <person name="Adriaenssens E.M."/>
            <person name="Foster-Nyarko E."/>
            <person name="Jarju S."/>
            <person name="Secka A."/>
            <person name="Antonio M."/>
            <person name="Oren A."/>
            <person name="Chaudhuri R.R."/>
            <person name="La Ragione R."/>
            <person name="Hildebrand F."/>
            <person name="Pallen M.J."/>
        </authorList>
    </citation>
    <scope>NUCLEOTIDE SEQUENCE</scope>
    <source>
        <strain evidence="2">9366</strain>
    </source>
</reference>
<feature type="chain" id="PRO_5038494610" description="PepSY domain-containing protein" evidence="1">
    <location>
        <begin position="23"/>
        <end position="244"/>
    </location>
</feature>
<dbReference type="Proteomes" id="UP000824145">
    <property type="component" value="Unassembled WGS sequence"/>
</dbReference>
<sequence>MKKRILIAVVLLLALAAAFCLAACDEESFDIKNTLSYDQYMFYFGKTDDLELSVTGVNKEELFISDGKVGEKKDSVNISLRPLKPAMLNYEYAYVLTGESGSLQGNLQKDNFGVTFTAELQGAENIGKILSVAVTYGETTAEVALENAITEIDNVRALEIAAETFKEDIDAALASGGFGRETYVKLVRNDHDPAGGYYWFVSFIADRDDYWAALIDSKTGEVISTRKSAASESEETVATDEIPV</sequence>
<protein>
    <recommendedName>
        <fullName evidence="4">PepSY domain-containing protein</fullName>
    </recommendedName>
</protein>
<accession>A0A9D1MMK6</accession>
<dbReference type="AlphaFoldDB" id="A0A9D1MMK6"/>
<proteinExistence type="predicted"/>
<organism evidence="2 3">
    <name type="scientific">Candidatus Caccalectryoclostridium excrementigallinarum</name>
    <dbReference type="NCBI Taxonomy" id="2840710"/>
    <lineage>
        <taxon>Bacteria</taxon>
        <taxon>Bacillati</taxon>
        <taxon>Bacillota</taxon>
        <taxon>Clostridia</taxon>
        <taxon>Christensenellales</taxon>
        <taxon>Christensenellaceae</taxon>
        <taxon>Christensenellaceae incertae sedis</taxon>
        <taxon>Candidatus Caccalectryoclostridium</taxon>
    </lineage>
</organism>
<reference evidence="2" key="1">
    <citation type="submission" date="2020-10" db="EMBL/GenBank/DDBJ databases">
        <authorList>
            <person name="Gilroy R."/>
        </authorList>
    </citation>
    <scope>NUCLEOTIDE SEQUENCE</scope>
    <source>
        <strain evidence="2">9366</strain>
    </source>
</reference>